<gene>
    <name evidence="3" type="ORF">GGQ61_001962</name>
</gene>
<accession>A0A839ZXK2</accession>
<dbReference type="AlphaFoldDB" id="A0A839ZXK2"/>
<dbReference type="SMART" id="SM00422">
    <property type="entry name" value="HTH_MERR"/>
    <property type="match status" value="1"/>
</dbReference>
<proteinExistence type="predicted"/>
<organism evidence="3 4">
    <name type="scientific">Phenylobacterium haematophilum</name>
    <dbReference type="NCBI Taxonomy" id="98513"/>
    <lineage>
        <taxon>Bacteria</taxon>
        <taxon>Pseudomonadati</taxon>
        <taxon>Pseudomonadota</taxon>
        <taxon>Alphaproteobacteria</taxon>
        <taxon>Caulobacterales</taxon>
        <taxon>Caulobacteraceae</taxon>
        <taxon>Phenylobacterium</taxon>
    </lineage>
</organism>
<dbReference type="Gene3D" id="1.10.1660.10">
    <property type="match status" value="1"/>
</dbReference>
<name>A0A839ZXK2_9CAUL</name>
<comment type="caution">
    <text evidence="3">The sequence shown here is derived from an EMBL/GenBank/DDBJ whole genome shotgun (WGS) entry which is preliminary data.</text>
</comment>
<evidence type="ECO:0000259" key="2">
    <source>
        <dbReference type="PROSITE" id="PS50937"/>
    </source>
</evidence>
<protein>
    <submittedName>
        <fullName evidence="3">DNA-binding transcriptional MerR regulator</fullName>
    </submittedName>
</protein>
<reference evidence="3 4" key="1">
    <citation type="submission" date="2020-08" db="EMBL/GenBank/DDBJ databases">
        <title>Genomic Encyclopedia of Type Strains, Phase IV (KMG-IV): sequencing the most valuable type-strain genomes for metagenomic binning, comparative biology and taxonomic classification.</title>
        <authorList>
            <person name="Goeker M."/>
        </authorList>
    </citation>
    <scope>NUCLEOTIDE SEQUENCE [LARGE SCALE GENOMIC DNA]</scope>
    <source>
        <strain evidence="3 4">DSM 21793</strain>
    </source>
</reference>
<dbReference type="PROSITE" id="PS50937">
    <property type="entry name" value="HTH_MERR_2"/>
    <property type="match status" value="1"/>
</dbReference>
<dbReference type="InterPro" id="IPR000551">
    <property type="entry name" value="MerR-type_HTH_dom"/>
</dbReference>
<dbReference type="InterPro" id="IPR009061">
    <property type="entry name" value="DNA-bd_dom_put_sf"/>
</dbReference>
<dbReference type="SUPFAM" id="SSF46955">
    <property type="entry name" value="Putative DNA-binding domain"/>
    <property type="match status" value="1"/>
</dbReference>
<evidence type="ECO:0000313" key="4">
    <source>
        <dbReference type="Proteomes" id="UP000530564"/>
    </source>
</evidence>
<dbReference type="GO" id="GO:0003677">
    <property type="term" value="F:DNA binding"/>
    <property type="evidence" value="ECO:0007669"/>
    <property type="project" value="UniProtKB-KW"/>
</dbReference>
<evidence type="ECO:0000256" key="1">
    <source>
        <dbReference type="ARBA" id="ARBA00023125"/>
    </source>
</evidence>
<evidence type="ECO:0000313" key="3">
    <source>
        <dbReference type="EMBL" id="MBB3891245.1"/>
    </source>
</evidence>
<dbReference type="InterPro" id="IPR047057">
    <property type="entry name" value="MerR_fam"/>
</dbReference>
<dbReference type="Proteomes" id="UP000530564">
    <property type="component" value="Unassembled WGS sequence"/>
</dbReference>
<dbReference type="GO" id="GO:0003700">
    <property type="term" value="F:DNA-binding transcription factor activity"/>
    <property type="evidence" value="ECO:0007669"/>
    <property type="project" value="InterPro"/>
</dbReference>
<keyword evidence="1 3" id="KW-0238">DNA-binding</keyword>
<keyword evidence="4" id="KW-1185">Reference proteome</keyword>
<dbReference type="Pfam" id="PF13411">
    <property type="entry name" value="MerR_1"/>
    <property type="match status" value="1"/>
</dbReference>
<dbReference type="PANTHER" id="PTHR30204:SF58">
    <property type="entry name" value="HTH-TYPE TRANSCRIPTIONAL REGULATOR YFMP"/>
    <property type="match status" value="1"/>
</dbReference>
<dbReference type="CDD" id="cd04776">
    <property type="entry name" value="HTH_GnyR"/>
    <property type="match status" value="1"/>
</dbReference>
<dbReference type="EMBL" id="JACIDK010000002">
    <property type="protein sequence ID" value="MBB3891245.1"/>
    <property type="molecule type" value="Genomic_DNA"/>
</dbReference>
<sequence length="138" mass="15851">MLQKLRRPATTFTITQLCREFGTTPRALRYYEEQGLLSPSREGQARIYTYRDRARLTLILRGKHVGLSLAEIRDILDLYERDDDLIAQNTQALGKFKERIKAFEAQRREIDQAIEVLHDASARLEASLAERAGRAAFG</sequence>
<feature type="domain" description="HTH merR-type" evidence="2">
    <location>
        <begin position="11"/>
        <end position="78"/>
    </location>
</feature>
<dbReference type="PANTHER" id="PTHR30204">
    <property type="entry name" value="REDOX-CYCLING DRUG-SENSING TRANSCRIPTIONAL ACTIVATOR SOXR"/>
    <property type="match status" value="1"/>
</dbReference>
<dbReference type="RefSeq" id="WP_183771938.1">
    <property type="nucleotide sequence ID" value="NZ_JACIDK010000002.1"/>
</dbReference>